<dbReference type="RefSeq" id="WP_190299865.1">
    <property type="nucleotide sequence ID" value="NZ_CP061175.1"/>
</dbReference>
<reference evidence="1 2" key="1">
    <citation type="submission" date="2020-09" db="EMBL/GenBank/DDBJ databases">
        <title>Characterization of Paenibacillus peoriae strain ZF390 with broad-spectrum antimicrobial activity as a potential biocontrol agent.</title>
        <authorList>
            <person name="Li L."/>
            <person name="Zhao Y."/>
            <person name="Li B."/>
            <person name="Xie X."/>
        </authorList>
    </citation>
    <scope>NUCLEOTIDE SEQUENCE [LARGE SCALE GENOMIC DNA]</scope>
    <source>
        <strain evidence="1 2">ZF390</strain>
        <plasmid evidence="1 2">pPlas3</plasmid>
    </source>
</reference>
<evidence type="ECO:0000313" key="1">
    <source>
        <dbReference type="EMBL" id="QNR70560.1"/>
    </source>
</evidence>
<protein>
    <submittedName>
        <fullName evidence="1">Uncharacterized protein</fullName>
    </submittedName>
</protein>
<evidence type="ECO:0000313" key="2">
    <source>
        <dbReference type="Proteomes" id="UP000516384"/>
    </source>
</evidence>
<organism evidence="1 2">
    <name type="scientific">Paenibacillus peoriae</name>
    <dbReference type="NCBI Taxonomy" id="59893"/>
    <lineage>
        <taxon>Bacteria</taxon>
        <taxon>Bacillati</taxon>
        <taxon>Bacillota</taxon>
        <taxon>Bacilli</taxon>
        <taxon>Bacillales</taxon>
        <taxon>Paenibacillaceae</taxon>
        <taxon>Paenibacillus</taxon>
    </lineage>
</organism>
<dbReference type="AlphaFoldDB" id="A0A7H0YHK2"/>
<keyword evidence="1" id="KW-0614">Plasmid</keyword>
<geneLocation type="plasmid" evidence="1 2">
    <name>pPlas3</name>
</geneLocation>
<accession>A0A7H0YHK2</accession>
<gene>
    <name evidence="1" type="ORF">IAQ67_29320</name>
</gene>
<dbReference type="Proteomes" id="UP000516384">
    <property type="component" value="Plasmid pPlas3"/>
</dbReference>
<dbReference type="EMBL" id="CP061175">
    <property type="protein sequence ID" value="QNR70560.1"/>
    <property type="molecule type" value="Genomic_DNA"/>
</dbReference>
<name>A0A7H0YHK2_9BACL</name>
<proteinExistence type="predicted"/>
<sequence length="71" mass="8305">MIFEVTKDSTLFDEKPSRPMEEAKKIEGREGWFVELETLEELIALQEKYGALELTISFKHQNKVINIPDHN</sequence>